<sequence length="409" mass="46824">MDKLNNQAKREAKKKIDLLIGHSFKIICKALINLLDNGKTLYREKRFEHSYVQYMSVVNIYSDELPKLKNYDMNISEYKILMNELDSACNIIEEIKRILQERENNGLILRTQSNSEIENNENKTYNREVSYNCRNVESPPPEESLSSPESSILSSEQEEPLKSTTSEVPSSLPQSASRNHSTSEIPTSLSQSASRNHSTSDVYTSIPRSTPRTQSASVVPTSMPRSIPCTPSGNIKTTKTRSITKKTIPPQLVLKYIARMNSGEEQNPPQIILIDIREPKDYHSGHIYWKNNSNLYFNGVINIPLKTFYSSNTNMKKLISEAESLEIEMKKKALIRSICKADLIIYYDFSSDVTNNELHQIIPDTLFNSNNDKRIKRPPVMLEYGYNGWVQYINSLGKNISDWVEVDHK</sequence>
<evidence type="ECO:0000259" key="2">
    <source>
        <dbReference type="PROSITE" id="PS50206"/>
    </source>
</evidence>
<evidence type="ECO:0000313" key="4">
    <source>
        <dbReference type="Proteomes" id="UP000193920"/>
    </source>
</evidence>
<dbReference type="CDD" id="cd00158">
    <property type="entry name" value="RHOD"/>
    <property type="match status" value="1"/>
</dbReference>
<protein>
    <recommendedName>
        <fullName evidence="2">Rhodanese domain-containing protein</fullName>
    </recommendedName>
</protein>
<dbReference type="EMBL" id="MCOG01000033">
    <property type="protein sequence ID" value="ORY73510.1"/>
    <property type="molecule type" value="Genomic_DNA"/>
</dbReference>
<dbReference type="InterPro" id="IPR036873">
    <property type="entry name" value="Rhodanese-like_dom_sf"/>
</dbReference>
<keyword evidence="4" id="KW-1185">Reference proteome</keyword>
<gene>
    <name evidence="3" type="ORF">LY90DRAFT_666602</name>
</gene>
<name>A0A1Y2EPJ3_9FUNG</name>
<feature type="compositionally biased region" description="Polar residues" evidence="1">
    <location>
        <begin position="162"/>
        <end position="234"/>
    </location>
</feature>
<dbReference type="AlphaFoldDB" id="A0A1Y2EPJ3"/>
<feature type="domain" description="Rhodanese" evidence="2">
    <location>
        <begin position="267"/>
        <end position="287"/>
    </location>
</feature>
<dbReference type="Gene3D" id="1.20.58.80">
    <property type="entry name" value="Phosphotransferase system, lactose/cellobiose-type IIA subunit"/>
    <property type="match status" value="1"/>
</dbReference>
<reference evidence="3 4" key="1">
    <citation type="submission" date="2016-08" db="EMBL/GenBank/DDBJ databases">
        <title>A Parts List for Fungal Cellulosomes Revealed by Comparative Genomics.</title>
        <authorList>
            <consortium name="DOE Joint Genome Institute"/>
            <person name="Haitjema C.H."/>
            <person name="Gilmore S.P."/>
            <person name="Henske J.K."/>
            <person name="Solomon K.V."/>
            <person name="De Groot R."/>
            <person name="Kuo A."/>
            <person name="Mondo S.J."/>
            <person name="Salamov A.A."/>
            <person name="Labutti K."/>
            <person name="Zhao Z."/>
            <person name="Chiniquy J."/>
            <person name="Barry K."/>
            <person name="Brewer H.M."/>
            <person name="Purvine S.O."/>
            <person name="Wright A.T."/>
            <person name="Boxma B."/>
            <person name="Van Alen T."/>
            <person name="Hackstein J.H."/>
            <person name="Baker S.E."/>
            <person name="Grigoriev I.V."/>
            <person name="O'Malley M.A."/>
        </authorList>
    </citation>
    <scope>NUCLEOTIDE SEQUENCE [LARGE SCALE GENOMIC DNA]</scope>
    <source>
        <strain evidence="3 4">G1</strain>
    </source>
</reference>
<dbReference type="PROSITE" id="PS50206">
    <property type="entry name" value="RHODANESE_3"/>
    <property type="match status" value="1"/>
</dbReference>
<feature type="region of interest" description="Disordered" evidence="1">
    <location>
        <begin position="133"/>
        <end position="239"/>
    </location>
</feature>
<accession>A0A1Y2EPJ3</accession>
<evidence type="ECO:0000256" key="1">
    <source>
        <dbReference type="SAM" id="MobiDB-lite"/>
    </source>
</evidence>
<evidence type="ECO:0000313" key="3">
    <source>
        <dbReference type="EMBL" id="ORY73510.1"/>
    </source>
</evidence>
<dbReference type="Proteomes" id="UP000193920">
    <property type="component" value="Unassembled WGS sequence"/>
</dbReference>
<dbReference type="SUPFAM" id="SSF52821">
    <property type="entry name" value="Rhodanese/Cell cycle control phosphatase"/>
    <property type="match status" value="1"/>
</dbReference>
<comment type="caution">
    <text evidence="3">The sequence shown here is derived from an EMBL/GenBank/DDBJ whole genome shotgun (WGS) entry which is preliminary data.</text>
</comment>
<dbReference type="OrthoDB" id="292964at2759"/>
<proteinExistence type="predicted"/>
<feature type="compositionally biased region" description="Low complexity" evidence="1">
    <location>
        <begin position="143"/>
        <end position="155"/>
    </location>
</feature>
<dbReference type="Gene3D" id="3.40.250.10">
    <property type="entry name" value="Rhodanese-like domain"/>
    <property type="match status" value="1"/>
</dbReference>
<dbReference type="InterPro" id="IPR001763">
    <property type="entry name" value="Rhodanese-like_dom"/>
</dbReference>
<organism evidence="3 4">
    <name type="scientific">Neocallimastix californiae</name>
    <dbReference type="NCBI Taxonomy" id="1754190"/>
    <lineage>
        <taxon>Eukaryota</taxon>
        <taxon>Fungi</taxon>
        <taxon>Fungi incertae sedis</taxon>
        <taxon>Chytridiomycota</taxon>
        <taxon>Chytridiomycota incertae sedis</taxon>
        <taxon>Neocallimastigomycetes</taxon>
        <taxon>Neocallimastigales</taxon>
        <taxon>Neocallimastigaceae</taxon>
        <taxon>Neocallimastix</taxon>
    </lineage>
</organism>